<dbReference type="EMBL" id="QYUL01000002">
    <property type="protein sequence ID" value="RJF81255.1"/>
    <property type="molecule type" value="Genomic_DNA"/>
</dbReference>
<evidence type="ECO:0000313" key="2">
    <source>
        <dbReference type="Proteomes" id="UP000283458"/>
    </source>
</evidence>
<keyword evidence="2" id="KW-1185">Reference proteome</keyword>
<evidence type="ECO:0000313" key="1">
    <source>
        <dbReference type="EMBL" id="RJF81255.1"/>
    </source>
</evidence>
<dbReference type="AlphaFoldDB" id="A0A418VVS9"/>
<dbReference type="Proteomes" id="UP000283458">
    <property type="component" value="Unassembled WGS sequence"/>
</dbReference>
<dbReference type="OrthoDB" id="8378722at2"/>
<comment type="caution">
    <text evidence="1">The sequence shown here is derived from an EMBL/GenBank/DDBJ whole genome shotgun (WGS) entry which is preliminary data.</text>
</comment>
<protein>
    <submittedName>
        <fullName evidence="1">Uncharacterized protein</fullName>
    </submittedName>
</protein>
<accession>A0A418VVS9</accession>
<dbReference type="RefSeq" id="WP_119831347.1">
    <property type="nucleotide sequence ID" value="NZ_QYUL01000002.1"/>
</dbReference>
<gene>
    <name evidence="1" type="ORF">D3877_13760</name>
</gene>
<sequence>MFERKSQRTVTFVKPFQLSSVDGVQPPGAYSVEIEEELIEGLSFPAYRRVLTVILLPGPSGSGILVQAVTVNGDELDEAERLDALP</sequence>
<reference evidence="1 2" key="1">
    <citation type="submission" date="2018-09" db="EMBL/GenBank/DDBJ databases">
        <authorList>
            <person name="Zhu H."/>
        </authorList>
    </citation>
    <scope>NUCLEOTIDE SEQUENCE [LARGE SCALE GENOMIC DNA]</scope>
    <source>
        <strain evidence="1 2">K2W22B-5</strain>
    </source>
</reference>
<organism evidence="1 2">
    <name type="scientific">Azospirillum cavernae</name>
    <dbReference type="NCBI Taxonomy" id="2320860"/>
    <lineage>
        <taxon>Bacteria</taxon>
        <taxon>Pseudomonadati</taxon>
        <taxon>Pseudomonadota</taxon>
        <taxon>Alphaproteobacteria</taxon>
        <taxon>Rhodospirillales</taxon>
        <taxon>Azospirillaceae</taxon>
        <taxon>Azospirillum</taxon>
    </lineage>
</organism>
<proteinExistence type="predicted"/>
<name>A0A418VVS9_9PROT</name>